<evidence type="ECO:0000313" key="8">
    <source>
        <dbReference type="EMBL" id="MEP0863917.1"/>
    </source>
</evidence>
<gene>
    <name evidence="8" type="ORF">NDI37_05490</name>
</gene>
<evidence type="ECO:0000256" key="5">
    <source>
        <dbReference type="ARBA" id="ARBA00033433"/>
    </source>
</evidence>
<keyword evidence="6" id="KW-1133">Transmembrane helix</keyword>
<evidence type="ECO:0000256" key="3">
    <source>
        <dbReference type="ARBA" id="ARBA00022531"/>
    </source>
</evidence>
<comment type="caution">
    <text evidence="8">The sequence shown here is derived from an EMBL/GenBank/DDBJ whole genome shotgun (WGS) entry which is preliminary data.</text>
</comment>
<dbReference type="PANTHER" id="PTHR34939">
    <property type="entry name" value="PHOTOSYSTEM I REACTION CENTER SUBUNIT III, CHLOROPLASTIC"/>
    <property type="match status" value="1"/>
</dbReference>
<dbReference type="Proteomes" id="UP001442494">
    <property type="component" value="Unassembled WGS sequence"/>
</dbReference>
<dbReference type="EMBL" id="JAMPKK010000008">
    <property type="protein sequence ID" value="MEP0863917.1"/>
    <property type="molecule type" value="Genomic_DNA"/>
</dbReference>
<name>A0ABV0JMJ9_9CYAN</name>
<accession>A0ABV0JMJ9</accession>
<keyword evidence="6" id="KW-0812">Transmembrane</keyword>
<dbReference type="Pfam" id="PF02507">
    <property type="entry name" value="PSI_PsaF"/>
    <property type="match status" value="1"/>
</dbReference>
<dbReference type="SUPFAM" id="SSF81536">
    <property type="entry name" value="Subunit III of photosystem I reaction centre, PsaF"/>
    <property type="match status" value="1"/>
</dbReference>
<keyword evidence="6" id="KW-0472">Membrane</keyword>
<evidence type="ECO:0000256" key="1">
    <source>
        <dbReference type="ARBA" id="ARBA00008386"/>
    </source>
</evidence>
<dbReference type="Gene3D" id="1.10.8.110">
    <property type="entry name" value="Photosystem I PsaF, reaction centre subunit III"/>
    <property type="match status" value="1"/>
</dbReference>
<organism evidence="8 9">
    <name type="scientific">Funiculus sociatus GB2-A5</name>
    <dbReference type="NCBI Taxonomy" id="2933946"/>
    <lineage>
        <taxon>Bacteria</taxon>
        <taxon>Bacillati</taxon>
        <taxon>Cyanobacteriota</taxon>
        <taxon>Cyanophyceae</taxon>
        <taxon>Coleofasciculales</taxon>
        <taxon>Coleofasciculaceae</taxon>
        <taxon>Funiculus</taxon>
    </lineage>
</organism>
<protein>
    <recommendedName>
        <fullName evidence="2 6">Photosystem I reaction center subunit III</fullName>
    </recommendedName>
    <alternativeName>
        <fullName evidence="5 6">PSI-F</fullName>
    </alternativeName>
</protein>
<evidence type="ECO:0000256" key="6">
    <source>
        <dbReference type="RuleBase" id="RU368107"/>
    </source>
</evidence>
<proteinExistence type="inferred from homology"/>
<keyword evidence="4 6" id="KW-0603">Photosystem I</keyword>
<reference evidence="8 9" key="1">
    <citation type="submission" date="2022-04" db="EMBL/GenBank/DDBJ databases">
        <title>Positive selection, recombination, and allopatry shape intraspecific diversity of widespread and dominant cyanobacteria.</title>
        <authorList>
            <person name="Wei J."/>
            <person name="Shu W."/>
            <person name="Hu C."/>
        </authorList>
    </citation>
    <scope>NUCLEOTIDE SEQUENCE [LARGE SCALE GENOMIC DNA]</scope>
    <source>
        <strain evidence="8 9">GB2-A5</strain>
    </source>
</reference>
<sequence>MRRLLALIFAICIWANFAPSASADEVAGLVPCSESPAFQQRAENARKTNFDPDSGRKRFERYAQAYCGPEGLPHLIVDGRLNRAGDFIIPSILFLYIAGWIGWVGRSYIQSVKKEASPEMREIIIDVPRAVSLMLSGFTWPLAAVNELLTDKLTAKEDEIPVSIR</sequence>
<comment type="subcellular location">
    <subcellularLocation>
        <location evidence="6">Cellular thylakoid membrane</location>
    </subcellularLocation>
</comment>
<dbReference type="RefSeq" id="WP_190417610.1">
    <property type="nucleotide sequence ID" value="NZ_JAMPKK010000008.1"/>
</dbReference>
<comment type="similarity">
    <text evidence="1 6">Belongs to the PsaF family.</text>
</comment>
<dbReference type="PANTHER" id="PTHR34939:SF1">
    <property type="entry name" value="PHOTOSYSTEM I REACTION CENTER SUBUNIT III, CHLOROPLASTIC"/>
    <property type="match status" value="1"/>
</dbReference>
<evidence type="ECO:0000313" key="9">
    <source>
        <dbReference type="Proteomes" id="UP001442494"/>
    </source>
</evidence>
<comment type="function">
    <text evidence="6">Participates in efficiency of electron transfer from plastocyanin to P700 (or cytochrome c553 in algae and cyanobacteria). This plastocyanin-docking protein contributes to the specific association of plastocyanin to PSI.</text>
</comment>
<keyword evidence="9" id="KW-1185">Reference proteome</keyword>
<feature type="transmembrane region" description="Helical" evidence="6">
    <location>
        <begin position="87"/>
        <end position="105"/>
    </location>
</feature>
<evidence type="ECO:0000256" key="2">
    <source>
        <dbReference type="ARBA" id="ARBA00016492"/>
    </source>
</evidence>
<keyword evidence="6 7" id="KW-0732">Signal</keyword>
<evidence type="ECO:0000256" key="7">
    <source>
        <dbReference type="SAM" id="SignalP"/>
    </source>
</evidence>
<feature type="chain" id="PRO_5045924005" description="Photosystem I reaction center subunit III" evidence="7">
    <location>
        <begin position="24"/>
        <end position="165"/>
    </location>
</feature>
<feature type="signal peptide" evidence="7">
    <location>
        <begin position="1"/>
        <end position="23"/>
    </location>
</feature>
<dbReference type="InterPro" id="IPR003666">
    <property type="entry name" value="PSI_PsaF"/>
</dbReference>
<evidence type="ECO:0000256" key="4">
    <source>
        <dbReference type="ARBA" id="ARBA00022836"/>
    </source>
</evidence>
<keyword evidence="6" id="KW-0793">Thylakoid</keyword>
<keyword evidence="3 6" id="KW-0602">Photosynthesis</keyword>
<dbReference type="InterPro" id="IPR036577">
    <property type="entry name" value="PSI_PsaF_sf"/>
</dbReference>